<evidence type="ECO:0000259" key="8">
    <source>
        <dbReference type="Pfam" id="PF20684"/>
    </source>
</evidence>
<evidence type="ECO:0000256" key="5">
    <source>
        <dbReference type="ARBA" id="ARBA00038359"/>
    </source>
</evidence>
<keyword evidence="3 7" id="KW-1133">Transmembrane helix</keyword>
<evidence type="ECO:0000256" key="7">
    <source>
        <dbReference type="SAM" id="Phobius"/>
    </source>
</evidence>
<dbReference type="PANTHER" id="PTHR33048">
    <property type="entry name" value="PTH11-LIKE INTEGRAL MEMBRANE PROTEIN (AFU_ORTHOLOGUE AFUA_5G11245)"/>
    <property type="match status" value="1"/>
</dbReference>
<dbReference type="InterPro" id="IPR049326">
    <property type="entry name" value="Rhodopsin_dom_fungi"/>
</dbReference>
<comment type="similarity">
    <text evidence="5">Belongs to the SAT4 family.</text>
</comment>
<feature type="transmembrane region" description="Helical" evidence="7">
    <location>
        <begin position="12"/>
        <end position="31"/>
    </location>
</feature>
<feature type="compositionally biased region" description="Polar residues" evidence="6">
    <location>
        <begin position="348"/>
        <end position="361"/>
    </location>
</feature>
<name>A0A395T4Y2_9HYPO</name>
<comment type="subcellular location">
    <subcellularLocation>
        <location evidence="1">Membrane</location>
        <topology evidence="1">Multi-pass membrane protein</topology>
    </subcellularLocation>
</comment>
<dbReference type="OrthoDB" id="3936451at2759"/>
<comment type="caution">
    <text evidence="9">The sequence shown here is derived from an EMBL/GenBank/DDBJ whole genome shotgun (WGS) entry which is preliminary data.</text>
</comment>
<proteinExistence type="inferred from homology"/>
<feature type="domain" description="Rhodopsin" evidence="8">
    <location>
        <begin position="27"/>
        <end position="265"/>
    </location>
</feature>
<evidence type="ECO:0000256" key="3">
    <source>
        <dbReference type="ARBA" id="ARBA00022989"/>
    </source>
</evidence>
<accession>A0A395T4Y2</accession>
<feature type="transmembrane region" description="Helical" evidence="7">
    <location>
        <begin position="122"/>
        <end position="145"/>
    </location>
</feature>
<evidence type="ECO:0000256" key="6">
    <source>
        <dbReference type="SAM" id="MobiDB-lite"/>
    </source>
</evidence>
<keyword evidence="4 7" id="KW-0472">Membrane</keyword>
<feature type="transmembrane region" description="Helical" evidence="7">
    <location>
        <begin position="43"/>
        <end position="66"/>
    </location>
</feature>
<evidence type="ECO:0000313" key="10">
    <source>
        <dbReference type="Proteomes" id="UP000266234"/>
    </source>
</evidence>
<feature type="transmembrane region" description="Helical" evidence="7">
    <location>
        <begin position="165"/>
        <end position="190"/>
    </location>
</feature>
<dbReference type="PANTHER" id="PTHR33048:SF96">
    <property type="entry name" value="INTEGRAL MEMBRANE PROTEIN"/>
    <property type="match status" value="1"/>
</dbReference>
<protein>
    <recommendedName>
        <fullName evidence="8">Rhodopsin domain-containing protein</fullName>
    </recommendedName>
</protein>
<feature type="transmembrane region" description="Helical" evidence="7">
    <location>
        <begin position="86"/>
        <end position="110"/>
    </location>
</feature>
<feature type="transmembrane region" description="Helical" evidence="7">
    <location>
        <begin position="202"/>
        <end position="224"/>
    </location>
</feature>
<sequence length="392" mass="43428">MGVPNRGPELQAVCYTLLVSSVIACGLRVYVRTRMVKNFGFDDWAMCAALVTFLLFCTSALSGVTHGTGRHRSDLDPADYMKARNWWWWCYLWYCLTMITSKISIGITLLRITNRKLDIWILYGTMAITLCTGVVFFFVTLFQCWPISYFWNTNQDGKCVSPDVIIALTYLYSVFSVISDFTCAILPIFLVSKLNMGRKTKFALIPLLAMACVASSAVVVRFAFVKDFKNPDFLWATVDIAIWSATEQGLAITAGSLATLRPLLRLLGRKLGITTSGRSELRDTSQQMASGLGKFGPSRATNTSNKQGDLFGLTTFTREDDLNSHGRDCEAAYAGKDHFGRPSAERTVVSTWDSRRGTGNSSEEELTPGLGPKSSGGAVKVTTTFRVEEDRI</sequence>
<dbReference type="GO" id="GO:0016020">
    <property type="term" value="C:membrane"/>
    <property type="evidence" value="ECO:0007669"/>
    <property type="project" value="UniProtKB-SubCell"/>
</dbReference>
<evidence type="ECO:0000256" key="4">
    <source>
        <dbReference type="ARBA" id="ARBA00023136"/>
    </source>
</evidence>
<dbReference type="PROSITE" id="PS51257">
    <property type="entry name" value="PROKAR_LIPOPROTEIN"/>
    <property type="match status" value="1"/>
</dbReference>
<evidence type="ECO:0000256" key="1">
    <source>
        <dbReference type="ARBA" id="ARBA00004141"/>
    </source>
</evidence>
<dbReference type="STRING" id="694270.A0A395T4Y2"/>
<gene>
    <name evidence="9" type="ORF">FLONG3_2315</name>
</gene>
<keyword evidence="2 7" id="KW-0812">Transmembrane</keyword>
<dbReference type="AlphaFoldDB" id="A0A395T4Y2"/>
<evidence type="ECO:0000256" key="2">
    <source>
        <dbReference type="ARBA" id="ARBA00022692"/>
    </source>
</evidence>
<keyword evidence="10" id="KW-1185">Reference proteome</keyword>
<feature type="region of interest" description="Disordered" evidence="6">
    <location>
        <begin position="344"/>
        <end position="382"/>
    </location>
</feature>
<reference evidence="9 10" key="1">
    <citation type="journal article" date="2018" name="PLoS Pathog.">
        <title>Evolution of structural diversity of trichothecenes, a family of toxins produced by plant pathogenic and entomopathogenic fungi.</title>
        <authorList>
            <person name="Proctor R.H."/>
            <person name="McCormick S.P."/>
            <person name="Kim H.S."/>
            <person name="Cardoza R.E."/>
            <person name="Stanley A.M."/>
            <person name="Lindo L."/>
            <person name="Kelly A."/>
            <person name="Brown D.W."/>
            <person name="Lee T."/>
            <person name="Vaughan M.M."/>
            <person name="Alexander N.J."/>
            <person name="Busman M."/>
            <person name="Gutierrez S."/>
        </authorList>
    </citation>
    <scope>NUCLEOTIDE SEQUENCE [LARGE SCALE GENOMIC DNA]</scope>
    <source>
        <strain evidence="9 10">NRRL 20695</strain>
    </source>
</reference>
<dbReference type="EMBL" id="PXOG01000044">
    <property type="protein sequence ID" value="RGP79567.1"/>
    <property type="molecule type" value="Genomic_DNA"/>
</dbReference>
<dbReference type="Pfam" id="PF20684">
    <property type="entry name" value="Fung_rhodopsin"/>
    <property type="match status" value="1"/>
</dbReference>
<evidence type="ECO:0000313" key="9">
    <source>
        <dbReference type="EMBL" id="RGP79567.1"/>
    </source>
</evidence>
<dbReference type="InterPro" id="IPR052337">
    <property type="entry name" value="SAT4-like"/>
</dbReference>
<dbReference type="Proteomes" id="UP000266234">
    <property type="component" value="Unassembled WGS sequence"/>
</dbReference>
<organism evidence="9 10">
    <name type="scientific">Fusarium longipes</name>
    <dbReference type="NCBI Taxonomy" id="694270"/>
    <lineage>
        <taxon>Eukaryota</taxon>
        <taxon>Fungi</taxon>
        <taxon>Dikarya</taxon>
        <taxon>Ascomycota</taxon>
        <taxon>Pezizomycotina</taxon>
        <taxon>Sordariomycetes</taxon>
        <taxon>Hypocreomycetidae</taxon>
        <taxon>Hypocreales</taxon>
        <taxon>Nectriaceae</taxon>
        <taxon>Fusarium</taxon>
    </lineage>
</organism>
<feature type="region of interest" description="Disordered" evidence="6">
    <location>
        <begin position="278"/>
        <end position="307"/>
    </location>
</feature>